<feature type="region of interest" description="Disordered" evidence="1">
    <location>
        <begin position="60"/>
        <end position="86"/>
    </location>
</feature>
<gene>
    <name evidence="2" type="ORF">CISIN_1g041704mg</name>
</gene>
<evidence type="ECO:0000313" key="3">
    <source>
        <dbReference type="Proteomes" id="UP000027120"/>
    </source>
</evidence>
<protein>
    <recommendedName>
        <fullName evidence="4">KOW domain-containing protein</fullName>
    </recommendedName>
</protein>
<dbReference type="STRING" id="2711.A0A067DTT1"/>
<reference evidence="2 3" key="1">
    <citation type="submission" date="2014-04" db="EMBL/GenBank/DDBJ databases">
        <authorList>
            <consortium name="International Citrus Genome Consortium"/>
            <person name="Gmitter F."/>
            <person name="Chen C."/>
            <person name="Farmerie W."/>
            <person name="Harkins T."/>
            <person name="Desany B."/>
            <person name="Mohiuddin M."/>
            <person name="Kodira C."/>
            <person name="Borodovsky M."/>
            <person name="Lomsadze A."/>
            <person name="Burns P."/>
            <person name="Jenkins J."/>
            <person name="Prochnik S."/>
            <person name="Shu S."/>
            <person name="Chapman J."/>
            <person name="Pitluck S."/>
            <person name="Schmutz J."/>
            <person name="Rokhsar D."/>
        </authorList>
    </citation>
    <scope>NUCLEOTIDE SEQUENCE</scope>
</reference>
<dbReference type="SUPFAM" id="SSF50104">
    <property type="entry name" value="Translation proteins SH3-like domain"/>
    <property type="match status" value="1"/>
</dbReference>
<feature type="compositionally biased region" description="Low complexity" evidence="1">
    <location>
        <begin position="73"/>
        <end position="86"/>
    </location>
</feature>
<keyword evidence="3" id="KW-1185">Reference proteome</keyword>
<evidence type="ECO:0000313" key="2">
    <source>
        <dbReference type="EMBL" id="KDO42447.1"/>
    </source>
</evidence>
<evidence type="ECO:0008006" key="4">
    <source>
        <dbReference type="Google" id="ProtNLM"/>
    </source>
</evidence>
<dbReference type="InterPro" id="IPR008991">
    <property type="entry name" value="Translation_prot_SH3-like_sf"/>
</dbReference>
<dbReference type="Gene3D" id="2.30.30.30">
    <property type="match status" value="1"/>
</dbReference>
<dbReference type="EMBL" id="KK785475">
    <property type="protein sequence ID" value="KDO42447.1"/>
    <property type="molecule type" value="Genomic_DNA"/>
</dbReference>
<organism evidence="2 3">
    <name type="scientific">Citrus sinensis</name>
    <name type="common">Sweet orange</name>
    <name type="synonym">Citrus aurantium var. sinensis</name>
    <dbReference type="NCBI Taxonomy" id="2711"/>
    <lineage>
        <taxon>Eukaryota</taxon>
        <taxon>Viridiplantae</taxon>
        <taxon>Streptophyta</taxon>
        <taxon>Embryophyta</taxon>
        <taxon>Tracheophyta</taxon>
        <taxon>Spermatophyta</taxon>
        <taxon>Magnoliopsida</taxon>
        <taxon>eudicotyledons</taxon>
        <taxon>Gunneridae</taxon>
        <taxon>Pentapetalae</taxon>
        <taxon>rosids</taxon>
        <taxon>malvids</taxon>
        <taxon>Sapindales</taxon>
        <taxon>Rutaceae</taxon>
        <taxon>Aurantioideae</taxon>
        <taxon>Citrus</taxon>
    </lineage>
</organism>
<dbReference type="AlphaFoldDB" id="A0A067DTT1"/>
<dbReference type="Proteomes" id="UP000027120">
    <property type="component" value="Unassembled WGS sequence"/>
</dbReference>
<proteinExistence type="predicted"/>
<name>A0A067DTT1_CITSI</name>
<sequence length="86" mass="9419">MSMSVRKDDEVQVVGGTYKGREGKFVQIFAIFSGVKRDLVVSYEPIFDPRIPLEPVGHSSVMSSVGRMSPEVSTSFSKSNDNESSS</sequence>
<dbReference type="InterPro" id="IPR014722">
    <property type="entry name" value="Rib_uL2_dom2"/>
</dbReference>
<accession>A0A067DTT1</accession>
<evidence type="ECO:0000256" key="1">
    <source>
        <dbReference type="SAM" id="MobiDB-lite"/>
    </source>
</evidence>